<comment type="similarity">
    <text evidence="1 7">Belongs to the class-II pyridine nucleotide-disulfide oxidoreductase family.</text>
</comment>
<dbReference type="Pfam" id="PF07992">
    <property type="entry name" value="Pyr_redox_2"/>
    <property type="match status" value="1"/>
</dbReference>
<evidence type="ECO:0000256" key="1">
    <source>
        <dbReference type="ARBA" id="ARBA00009333"/>
    </source>
</evidence>
<dbReference type="InterPro" id="IPR008255">
    <property type="entry name" value="Pyr_nucl-diS_OxRdtase_2_AS"/>
</dbReference>
<comment type="caution">
    <text evidence="10">The sequence shown here is derived from an EMBL/GenBank/DDBJ whole genome shotgun (WGS) entry which is preliminary data.</text>
</comment>
<protein>
    <recommendedName>
        <fullName evidence="7">Thioredoxin reductase</fullName>
        <ecNumber evidence="7">1.8.1.9</ecNumber>
    </recommendedName>
</protein>
<dbReference type="InterPro" id="IPR036188">
    <property type="entry name" value="FAD/NAD-bd_sf"/>
</dbReference>
<comment type="catalytic activity">
    <reaction evidence="7">
        <text>[thioredoxin]-dithiol + NADP(+) = [thioredoxin]-disulfide + NADPH + H(+)</text>
        <dbReference type="Rhea" id="RHEA:20345"/>
        <dbReference type="Rhea" id="RHEA-COMP:10698"/>
        <dbReference type="Rhea" id="RHEA-COMP:10700"/>
        <dbReference type="ChEBI" id="CHEBI:15378"/>
        <dbReference type="ChEBI" id="CHEBI:29950"/>
        <dbReference type="ChEBI" id="CHEBI:50058"/>
        <dbReference type="ChEBI" id="CHEBI:57783"/>
        <dbReference type="ChEBI" id="CHEBI:58349"/>
        <dbReference type="EC" id="1.8.1.9"/>
    </reaction>
</comment>
<keyword evidence="3 7" id="KW-0274">FAD</keyword>
<feature type="domain" description="FAD/NAD(P)-binding" evidence="9">
    <location>
        <begin position="7"/>
        <end position="295"/>
    </location>
</feature>
<dbReference type="InterPro" id="IPR023753">
    <property type="entry name" value="FAD/NAD-binding_dom"/>
</dbReference>
<evidence type="ECO:0000256" key="8">
    <source>
        <dbReference type="RuleBase" id="RU003881"/>
    </source>
</evidence>
<keyword evidence="5" id="KW-1015">Disulfide bond</keyword>
<evidence type="ECO:0000256" key="7">
    <source>
        <dbReference type="RuleBase" id="RU003880"/>
    </source>
</evidence>
<sequence>MKDDLIYDMLIIGGGPAGYTAAIYAARAGLDAVVLEKLSAGGQMALTEQIDNYPGFEEGIDGFTLAEKMQAQAVRFGVQTEYAEVFDLDLTSEPKKAQTSEGIFYGRTVVLATGAGPKKLGLPGEESLTGRGVAYCASCDGMFYKGKTVAVIGGGNSAVSDALLLSRIAARVILIHRRSSLRADKIYHKAMQDAPNIEFRWNSRVTSLLQEGSRLAGLGLQDVNSGEESILACDGAFISIGRQPQTELAAGRLSMDENGYIIADETTATSIPGVYAAGDVRTKSLRQVVTAMADGAAAVHEAQGYLASGN</sequence>
<gene>
    <name evidence="10" type="primary">trxB</name>
    <name evidence="10" type="ORF">IAD16_07390</name>
</gene>
<accession>A0A9D1I4N5</accession>
<dbReference type="InterPro" id="IPR005982">
    <property type="entry name" value="Thioredox_Rdtase"/>
</dbReference>
<dbReference type="PROSITE" id="PS00573">
    <property type="entry name" value="PYRIDINE_REDOX_2"/>
    <property type="match status" value="1"/>
</dbReference>
<evidence type="ECO:0000313" key="10">
    <source>
        <dbReference type="EMBL" id="HIU28183.1"/>
    </source>
</evidence>
<dbReference type="PRINTS" id="PR00368">
    <property type="entry name" value="FADPNR"/>
</dbReference>
<organism evidence="10 11">
    <name type="scientific">Candidatus Fimisoma avicola</name>
    <dbReference type="NCBI Taxonomy" id="2840826"/>
    <lineage>
        <taxon>Bacteria</taxon>
        <taxon>Bacillati</taxon>
        <taxon>Bacillota</taxon>
        <taxon>Clostridia</taxon>
        <taxon>Eubacteriales</taxon>
        <taxon>Candidatus Fimisoma</taxon>
    </lineage>
</organism>
<dbReference type="GO" id="GO:0005737">
    <property type="term" value="C:cytoplasm"/>
    <property type="evidence" value="ECO:0007669"/>
    <property type="project" value="InterPro"/>
</dbReference>
<proteinExistence type="inferred from homology"/>
<evidence type="ECO:0000256" key="2">
    <source>
        <dbReference type="ARBA" id="ARBA00022630"/>
    </source>
</evidence>
<keyword evidence="4 7" id="KW-0560">Oxidoreductase</keyword>
<dbReference type="NCBIfam" id="TIGR01292">
    <property type="entry name" value="TRX_reduct"/>
    <property type="match status" value="1"/>
</dbReference>
<dbReference type="InterPro" id="IPR050097">
    <property type="entry name" value="Ferredoxin-NADP_redctase_2"/>
</dbReference>
<keyword evidence="2 7" id="KW-0285">Flavoprotein</keyword>
<dbReference type="AlphaFoldDB" id="A0A9D1I4N5"/>
<comment type="subunit">
    <text evidence="7">Homodimer.</text>
</comment>
<dbReference type="SUPFAM" id="SSF51905">
    <property type="entry name" value="FAD/NAD(P)-binding domain"/>
    <property type="match status" value="1"/>
</dbReference>
<dbReference type="PRINTS" id="PR00469">
    <property type="entry name" value="PNDRDTASEII"/>
</dbReference>
<evidence type="ECO:0000256" key="6">
    <source>
        <dbReference type="ARBA" id="ARBA00023284"/>
    </source>
</evidence>
<dbReference type="PANTHER" id="PTHR48105">
    <property type="entry name" value="THIOREDOXIN REDUCTASE 1-RELATED-RELATED"/>
    <property type="match status" value="1"/>
</dbReference>
<reference evidence="10" key="1">
    <citation type="submission" date="2020-10" db="EMBL/GenBank/DDBJ databases">
        <authorList>
            <person name="Gilroy R."/>
        </authorList>
    </citation>
    <scope>NUCLEOTIDE SEQUENCE</scope>
    <source>
        <strain evidence="10">11300</strain>
    </source>
</reference>
<evidence type="ECO:0000256" key="5">
    <source>
        <dbReference type="ARBA" id="ARBA00023157"/>
    </source>
</evidence>
<keyword evidence="8" id="KW-0521">NADP</keyword>
<evidence type="ECO:0000259" key="9">
    <source>
        <dbReference type="Pfam" id="PF07992"/>
    </source>
</evidence>
<dbReference type="Gene3D" id="3.50.50.60">
    <property type="entry name" value="FAD/NAD(P)-binding domain"/>
    <property type="match status" value="2"/>
</dbReference>
<dbReference type="EMBL" id="DVMO01000107">
    <property type="protein sequence ID" value="HIU28183.1"/>
    <property type="molecule type" value="Genomic_DNA"/>
</dbReference>
<name>A0A9D1I4N5_9FIRM</name>
<evidence type="ECO:0000256" key="4">
    <source>
        <dbReference type="ARBA" id="ARBA00023002"/>
    </source>
</evidence>
<dbReference type="EC" id="1.8.1.9" evidence="7"/>
<evidence type="ECO:0000313" key="11">
    <source>
        <dbReference type="Proteomes" id="UP000824091"/>
    </source>
</evidence>
<evidence type="ECO:0000256" key="3">
    <source>
        <dbReference type="ARBA" id="ARBA00022827"/>
    </source>
</evidence>
<reference evidence="10" key="2">
    <citation type="journal article" date="2021" name="PeerJ">
        <title>Extensive microbial diversity within the chicken gut microbiome revealed by metagenomics and culture.</title>
        <authorList>
            <person name="Gilroy R."/>
            <person name="Ravi A."/>
            <person name="Getino M."/>
            <person name="Pursley I."/>
            <person name="Horton D.L."/>
            <person name="Alikhan N.F."/>
            <person name="Baker D."/>
            <person name="Gharbi K."/>
            <person name="Hall N."/>
            <person name="Watson M."/>
            <person name="Adriaenssens E.M."/>
            <person name="Foster-Nyarko E."/>
            <person name="Jarju S."/>
            <person name="Secka A."/>
            <person name="Antonio M."/>
            <person name="Oren A."/>
            <person name="Chaudhuri R.R."/>
            <person name="La Ragione R."/>
            <person name="Hildebrand F."/>
            <person name="Pallen M.J."/>
        </authorList>
    </citation>
    <scope>NUCLEOTIDE SEQUENCE</scope>
    <source>
        <strain evidence="10">11300</strain>
    </source>
</reference>
<comment type="cofactor">
    <cofactor evidence="8">
        <name>FAD</name>
        <dbReference type="ChEBI" id="CHEBI:57692"/>
    </cofactor>
    <text evidence="8">Binds 1 FAD per subunit.</text>
</comment>
<keyword evidence="6 7" id="KW-0676">Redox-active center</keyword>
<dbReference type="GO" id="GO:0004791">
    <property type="term" value="F:thioredoxin-disulfide reductase (NADPH) activity"/>
    <property type="evidence" value="ECO:0007669"/>
    <property type="project" value="UniProtKB-UniRule"/>
</dbReference>
<dbReference type="GO" id="GO:0019430">
    <property type="term" value="P:removal of superoxide radicals"/>
    <property type="evidence" value="ECO:0007669"/>
    <property type="project" value="UniProtKB-UniRule"/>
</dbReference>
<dbReference type="Proteomes" id="UP000824091">
    <property type="component" value="Unassembled WGS sequence"/>
</dbReference>